<gene>
    <name evidence="2" type="ORF">PISMIDRAFT_675746</name>
</gene>
<dbReference type="Proteomes" id="UP000054018">
    <property type="component" value="Unassembled WGS sequence"/>
</dbReference>
<keyword evidence="3" id="KW-1185">Reference proteome</keyword>
<organism evidence="2 3">
    <name type="scientific">Pisolithus microcarpus 441</name>
    <dbReference type="NCBI Taxonomy" id="765257"/>
    <lineage>
        <taxon>Eukaryota</taxon>
        <taxon>Fungi</taxon>
        <taxon>Dikarya</taxon>
        <taxon>Basidiomycota</taxon>
        <taxon>Agaricomycotina</taxon>
        <taxon>Agaricomycetes</taxon>
        <taxon>Agaricomycetidae</taxon>
        <taxon>Boletales</taxon>
        <taxon>Sclerodermatineae</taxon>
        <taxon>Pisolithaceae</taxon>
        <taxon>Pisolithus</taxon>
    </lineage>
</organism>
<keyword evidence="1" id="KW-0732">Signal</keyword>
<feature type="signal peptide" evidence="1">
    <location>
        <begin position="1"/>
        <end position="19"/>
    </location>
</feature>
<reference evidence="3" key="2">
    <citation type="submission" date="2015-01" db="EMBL/GenBank/DDBJ databases">
        <title>Evolutionary Origins and Diversification of the Mycorrhizal Mutualists.</title>
        <authorList>
            <consortium name="DOE Joint Genome Institute"/>
            <consortium name="Mycorrhizal Genomics Consortium"/>
            <person name="Kohler A."/>
            <person name="Kuo A."/>
            <person name="Nagy L.G."/>
            <person name="Floudas D."/>
            <person name="Copeland A."/>
            <person name="Barry K.W."/>
            <person name="Cichocki N."/>
            <person name="Veneault-Fourrey C."/>
            <person name="LaButti K."/>
            <person name="Lindquist E.A."/>
            <person name="Lipzen A."/>
            <person name="Lundell T."/>
            <person name="Morin E."/>
            <person name="Murat C."/>
            <person name="Riley R."/>
            <person name="Ohm R."/>
            <person name="Sun H."/>
            <person name="Tunlid A."/>
            <person name="Henrissat B."/>
            <person name="Grigoriev I.V."/>
            <person name="Hibbett D.S."/>
            <person name="Martin F."/>
        </authorList>
    </citation>
    <scope>NUCLEOTIDE SEQUENCE [LARGE SCALE GENOMIC DNA]</scope>
    <source>
        <strain evidence="3">441</strain>
    </source>
</reference>
<proteinExistence type="predicted"/>
<dbReference type="EMBL" id="KN833700">
    <property type="protein sequence ID" value="KIK26802.1"/>
    <property type="molecule type" value="Genomic_DNA"/>
</dbReference>
<feature type="chain" id="PRO_5002206612" evidence="1">
    <location>
        <begin position="20"/>
        <end position="115"/>
    </location>
</feature>
<reference evidence="2 3" key="1">
    <citation type="submission" date="2014-04" db="EMBL/GenBank/DDBJ databases">
        <authorList>
            <consortium name="DOE Joint Genome Institute"/>
            <person name="Kuo A."/>
            <person name="Kohler A."/>
            <person name="Costa M.D."/>
            <person name="Nagy L.G."/>
            <person name="Floudas D."/>
            <person name="Copeland A."/>
            <person name="Barry K.W."/>
            <person name="Cichocki N."/>
            <person name="Veneault-Fourrey C."/>
            <person name="LaButti K."/>
            <person name="Lindquist E.A."/>
            <person name="Lipzen A."/>
            <person name="Lundell T."/>
            <person name="Morin E."/>
            <person name="Murat C."/>
            <person name="Sun H."/>
            <person name="Tunlid A."/>
            <person name="Henrissat B."/>
            <person name="Grigoriev I.V."/>
            <person name="Hibbett D.S."/>
            <person name="Martin F."/>
            <person name="Nordberg H.P."/>
            <person name="Cantor M.N."/>
            <person name="Hua S.X."/>
        </authorList>
    </citation>
    <scope>NUCLEOTIDE SEQUENCE [LARGE SCALE GENOMIC DNA]</scope>
    <source>
        <strain evidence="2 3">441</strain>
    </source>
</reference>
<protein>
    <submittedName>
        <fullName evidence="2">Uncharacterized protein</fullName>
    </submittedName>
</protein>
<accession>A0A0C9ZX40</accession>
<feature type="non-terminal residue" evidence="2">
    <location>
        <position position="115"/>
    </location>
</feature>
<evidence type="ECO:0000313" key="2">
    <source>
        <dbReference type="EMBL" id="KIK26802.1"/>
    </source>
</evidence>
<dbReference type="OrthoDB" id="5598284at2759"/>
<name>A0A0C9ZX40_9AGAM</name>
<dbReference type="HOGENOM" id="CLU_2114742_0_0_1"/>
<evidence type="ECO:0000256" key="1">
    <source>
        <dbReference type="SAM" id="SignalP"/>
    </source>
</evidence>
<sequence length="115" mass="11461">MRVPLLSSVLAALVAVAVGSVVNRDTDALHNMERQTPVQVCLPCLSLGTTCLVSVPTLCCSGVCTQTSSDVPEVGTCAQPCTPSGGPCDLNDPGLCCSQACMSTEAGGGSGTCLA</sequence>
<evidence type="ECO:0000313" key="3">
    <source>
        <dbReference type="Proteomes" id="UP000054018"/>
    </source>
</evidence>
<dbReference type="AlphaFoldDB" id="A0A0C9ZX40"/>